<proteinExistence type="predicted"/>
<name>A0AB39IAQ8_9GAMM</name>
<reference evidence="2" key="1">
    <citation type="submission" date="2024-07" db="EMBL/GenBank/DDBJ databases">
        <authorList>
            <person name="Pedron J."/>
        </authorList>
    </citation>
    <scope>NUCLEOTIDE SEQUENCE</scope>
    <source>
        <strain evidence="2">A642-S2-A17</strain>
    </source>
</reference>
<accession>A0AB39IAQ8</accession>
<gene>
    <name evidence="2" type="ORF">LF923_0011670</name>
</gene>
<evidence type="ECO:0000256" key="1">
    <source>
        <dbReference type="SAM" id="MobiDB-lite"/>
    </source>
</evidence>
<feature type="region of interest" description="Disordered" evidence="1">
    <location>
        <begin position="1"/>
        <end position="50"/>
    </location>
</feature>
<dbReference type="RefSeq" id="WP_210177616.1">
    <property type="nucleotide sequence ID" value="NZ_CP162411.1"/>
</dbReference>
<dbReference type="CDD" id="cd17468">
    <property type="entry name" value="T3SS_HrpP_C"/>
    <property type="match status" value="1"/>
</dbReference>
<feature type="compositionally biased region" description="Pro residues" evidence="1">
    <location>
        <begin position="1"/>
        <end position="11"/>
    </location>
</feature>
<feature type="compositionally biased region" description="Low complexity" evidence="1">
    <location>
        <begin position="12"/>
        <end position="22"/>
    </location>
</feature>
<protein>
    <submittedName>
        <fullName evidence="2">Type III secretion system HrpP C-terminal domain-containing protein</fullName>
    </submittedName>
</protein>
<dbReference type="InterPro" id="IPR049757">
    <property type="entry name" value="T3SS_HrpP-like_C"/>
</dbReference>
<dbReference type="AlphaFoldDB" id="A0AB39IAQ8"/>
<dbReference type="EMBL" id="CP162411">
    <property type="protein sequence ID" value="XDL12884.1"/>
    <property type="molecule type" value="Genomic_DNA"/>
</dbReference>
<sequence>MTPSRPIPPEVSPSGPSPLSHHPQPDLSGYVSGDGYGADDDAFGEPFARLSGPDDALPDIRWLPFGPSLALYPALTPTSFQNPPVQTTPVMPAGWSALESSLADIPSLHRGEPLSFSVQLPQLGSVDVRMVALPTHGWDVSLRFGKTTYERLKNQRDACRRSLASTLHAPVRLQFDSREDDDL</sequence>
<organism evidence="2">
    <name type="scientific">Dickeya oryzae</name>
    <dbReference type="NCBI Taxonomy" id="1240404"/>
    <lineage>
        <taxon>Bacteria</taxon>
        <taxon>Pseudomonadati</taxon>
        <taxon>Pseudomonadota</taxon>
        <taxon>Gammaproteobacteria</taxon>
        <taxon>Enterobacterales</taxon>
        <taxon>Pectobacteriaceae</taxon>
        <taxon>Dickeya</taxon>
    </lineage>
</organism>
<evidence type="ECO:0000313" key="2">
    <source>
        <dbReference type="EMBL" id="XDL12884.1"/>
    </source>
</evidence>